<comment type="caution">
    <text evidence="1">The sequence shown here is derived from an EMBL/GenBank/DDBJ whole genome shotgun (WGS) entry which is preliminary data.</text>
</comment>
<organism evidence="1 2">
    <name type="scientific">Solanum commersonii</name>
    <name type="common">Commerson's wild potato</name>
    <name type="synonym">Commerson's nightshade</name>
    <dbReference type="NCBI Taxonomy" id="4109"/>
    <lineage>
        <taxon>Eukaryota</taxon>
        <taxon>Viridiplantae</taxon>
        <taxon>Streptophyta</taxon>
        <taxon>Embryophyta</taxon>
        <taxon>Tracheophyta</taxon>
        <taxon>Spermatophyta</taxon>
        <taxon>Magnoliopsida</taxon>
        <taxon>eudicotyledons</taxon>
        <taxon>Gunneridae</taxon>
        <taxon>Pentapetalae</taxon>
        <taxon>asterids</taxon>
        <taxon>lamiids</taxon>
        <taxon>Solanales</taxon>
        <taxon>Solanaceae</taxon>
        <taxon>Solanoideae</taxon>
        <taxon>Solaneae</taxon>
        <taxon>Solanum</taxon>
    </lineage>
</organism>
<dbReference type="EMBL" id="JACXVP010000006">
    <property type="protein sequence ID" value="KAG5600119.1"/>
    <property type="molecule type" value="Genomic_DNA"/>
</dbReference>
<reference evidence="1 2" key="1">
    <citation type="submission" date="2020-09" db="EMBL/GenBank/DDBJ databases">
        <title>De no assembly of potato wild relative species, Solanum commersonii.</title>
        <authorList>
            <person name="Cho K."/>
        </authorList>
    </citation>
    <scope>NUCLEOTIDE SEQUENCE [LARGE SCALE GENOMIC DNA]</scope>
    <source>
        <strain evidence="1">LZ3.2</strain>
        <tissue evidence="1">Leaf</tissue>
    </source>
</reference>
<evidence type="ECO:0000313" key="1">
    <source>
        <dbReference type="EMBL" id="KAG5600119.1"/>
    </source>
</evidence>
<gene>
    <name evidence="1" type="ORF">H5410_031489</name>
</gene>
<protein>
    <submittedName>
        <fullName evidence="1">Uncharacterized protein</fullName>
    </submittedName>
</protein>
<accession>A0A9J5YK26</accession>
<name>A0A9J5YK26_SOLCO</name>
<keyword evidence="2" id="KW-1185">Reference proteome</keyword>
<evidence type="ECO:0000313" key="2">
    <source>
        <dbReference type="Proteomes" id="UP000824120"/>
    </source>
</evidence>
<dbReference type="OrthoDB" id="1731458at2759"/>
<dbReference type="AlphaFoldDB" id="A0A9J5YK26"/>
<dbReference type="Proteomes" id="UP000824120">
    <property type="component" value="Chromosome 6"/>
</dbReference>
<sequence>MPTYMMSLFPMPMNTGMLSRNWMQSEGIFSEIVRTGRFTYLLSKWSWKICNCGTISMERNYYNKARKTLFWDDIWSGQHSLKSQFPDLHFLSQQKNFTVMETSWEDSLLNLFITVSRAPIHKAGVGLEDDIESQNPTQGSMLHIVIGKTSCLNSRYAY</sequence>
<proteinExistence type="predicted"/>